<name>A0AAV4QUZ8_9ARAC</name>
<dbReference type="EMBL" id="BPLQ01005166">
    <property type="protein sequence ID" value="GIY13060.1"/>
    <property type="molecule type" value="Genomic_DNA"/>
</dbReference>
<gene>
    <name evidence="2" type="ORF">CDAR_96771</name>
</gene>
<protein>
    <submittedName>
        <fullName evidence="2">Uncharacterized protein</fullName>
    </submittedName>
</protein>
<feature type="region of interest" description="Disordered" evidence="1">
    <location>
        <begin position="38"/>
        <end position="63"/>
    </location>
</feature>
<reference evidence="2 3" key="1">
    <citation type="submission" date="2021-06" db="EMBL/GenBank/DDBJ databases">
        <title>Caerostris darwini draft genome.</title>
        <authorList>
            <person name="Kono N."/>
            <person name="Arakawa K."/>
        </authorList>
    </citation>
    <scope>NUCLEOTIDE SEQUENCE [LARGE SCALE GENOMIC DNA]</scope>
</reference>
<keyword evidence="3" id="KW-1185">Reference proteome</keyword>
<dbReference type="Proteomes" id="UP001054837">
    <property type="component" value="Unassembled WGS sequence"/>
</dbReference>
<accession>A0AAV4QUZ8</accession>
<dbReference type="AlphaFoldDB" id="A0AAV4QUZ8"/>
<organism evidence="2 3">
    <name type="scientific">Caerostris darwini</name>
    <dbReference type="NCBI Taxonomy" id="1538125"/>
    <lineage>
        <taxon>Eukaryota</taxon>
        <taxon>Metazoa</taxon>
        <taxon>Ecdysozoa</taxon>
        <taxon>Arthropoda</taxon>
        <taxon>Chelicerata</taxon>
        <taxon>Arachnida</taxon>
        <taxon>Araneae</taxon>
        <taxon>Araneomorphae</taxon>
        <taxon>Entelegynae</taxon>
        <taxon>Araneoidea</taxon>
        <taxon>Araneidae</taxon>
        <taxon>Caerostris</taxon>
    </lineage>
</organism>
<evidence type="ECO:0000256" key="1">
    <source>
        <dbReference type="SAM" id="MobiDB-lite"/>
    </source>
</evidence>
<evidence type="ECO:0000313" key="3">
    <source>
        <dbReference type="Proteomes" id="UP001054837"/>
    </source>
</evidence>
<evidence type="ECO:0000313" key="2">
    <source>
        <dbReference type="EMBL" id="GIY13060.1"/>
    </source>
</evidence>
<proteinExistence type="predicted"/>
<sequence>MYVEFGTPSLHLRFLQRLLLSEKISLCATSSFRKNNKSSDLLPLMHRNPDSLQNASTREQGFSPREISTAGEVFMSKQTTPKSMRIAVGLIREVFGSDGNFCDGTKGNNGQLFKGHRFQPEFRRFS</sequence>
<comment type="caution">
    <text evidence="2">The sequence shown here is derived from an EMBL/GenBank/DDBJ whole genome shotgun (WGS) entry which is preliminary data.</text>
</comment>
<feature type="compositionally biased region" description="Polar residues" evidence="1">
    <location>
        <begin position="50"/>
        <end position="60"/>
    </location>
</feature>